<evidence type="ECO:0000256" key="1">
    <source>
        <dbReference type="ARBA" id="ARBA00022741"/>
    </source>
</evidence>
<dbReference type="KEGG" id="pcl:Pcal_0411"/>
<dbReference type="SUPFAM" id="SSF52540">
    <property type="entry name" value="P-loop containing nucleoside triphosphate hydrolases"/>
    <property type="match status" value="1"/>
</dbReference>
<keyword evidence="1" id="KW-0547">Nucleotide-binding</keyword>
<evidence type="ECO:0000256" key="2">
    <source>
        <dbReference type="ARBA" id="ARBA00022840"/>
    </source>
</evidence>
<dbReference type="Gene3D" id="3.40.50.300">
    <property type="entry name" value="P-loop containing nucleotide triphosphate hydrolases"/>
    <property type="match status" value="1"/>
</dbReference>
<keyword evidence="2" id="KW-0067">ATP-binding</keyword>
<dbReference type="STRING" id="410359.Pcal_0411"/>
<dbReference type="HOGENOM" id="CLU_699460_0_0_2"/>
<sequence length="394" mass="43153">MWSGFEFFEGFSLLYGPPGAGKTSLALYAAFRLGDRVLYAGFYETGEAVVSKARALGLDVGRLTVLDFFAVSDADVLYSTLVSKYVEVKPDVAILDGINALPQSREAAASIYRIFRGPVIAIGEESVGGSHFAYYADSLVEVRQVFHRGARYRLLRVVKTRLSPSRGAEYFFTISRRGVHLLRRWSQGSLGGKLAATPSGRRATFSEEVVKALVGRAPAYTRPGLLAGSRVGVFLEDHPTPLRLAAAFLCDYLDESRVGVVSTYPLMGSLARQVGCSVEEVVVPAAVLDDDAALHEALDKVGDVSVVALYGLEEVLARYGARRVGYVMDFFQTFLPDSAVLATFRGVEPTRALLGMFNTAWRYYPDRAVVVKSALGWPVRELRVVERDGRFYLG</sequence>
<dbReference type="PANTHER" id="PTHR43637:SF2">
    <property type="entry name" value="PROTEIN GVPD 1"/>
    <property type="match status" value="1"/>
</dbReference>
<gene>
    <name evidence="3" type="ordered locus">Pcal_0411</name>
</gene>
<reference evidence="3" key="1">
    <citation type="submission" date="2007-02" db="EMBL/GenBank/DDBJ databases">
        <title>Complete sequence of Pyrobaculum calidifontis JCM 11548.</title>
        <authorList>
            <consortium name="US DOE Joint Genome Institute"/>
            <person name="Copeland A."/>
            <person name="Lucas S."/>
            <person name="Lapidus A."/>
            <person name="Barry K."/>
            <person name="Glavina del Rio T."/>
            <person name="Dalin E."/>
            <person name="Tice H."/>
            <person name="Pitluck S."/>
            <person name="Chain P."/>
            <person name="Malfatti S."/>
            <person name="Shin M."/>
            <person name="Vergez L."/>
            <person name="Schmutz J."/>
            <person name="Larimer F."/>
            <person name="Land M."/>
            <person name="Hauser L."/>
            <person name="Kyrpides N."/>
            <person name="Mikhailova N."/>
            <person name="Cozen A.E."/>
            <person name="Fitz-Gibbon S.T."/>
            <person name="House C.H."/>
            <person name="Saltikov C."/>
            <person name="Lowe T.M."/>
            <person name="Richardson P."/>
        </authorList>
    </citation>
    <scope>NUCLEOTIDE SEQUENCE [LARGE SCALE GENOMIC DNA]</scope>
    <source>
        <strain evidence="3">JCM 11548</strain>
    </source>
</reference>
<evidence type="ECO:0000313" key="3">
    <source>
        <dbReference type="EMBL" id="ABO07845.1"/>
    </source>
</evidence>
<organism evidence="3 4">
    <name type="scientific">Pyrobaculum calidifontis (strain DSM 21063 / JCM 11548 / VA1)</name>
    <dbReference type="NCBI Taxonomy" id="410359"/>
    <lineage>
        <taxon>Archaea</taxon>
        <taxon>Thermoproteota</taxon>
        <taxon>Thermoprotei</taxon>
        <taxon>Thermoproteales</taxon>
        <taxon>Thermoproteaceae</taxon>
        <taxon>Pyrobaculum</taxon>
    </lineage>
</organism>
<name>A3MT78_PYRCJ</name>
<dbReference type="RefSeq" id="WP_011849102.1">
    <property type="nucleotide sequence ID" value="NC_009073.1"/>
</dbReference>
<dbReference type="InterPro" id="IPR027417">
    <property type="entry name" value="P-loop_NTPase"/>
</dbReference>
<dbReference type="Proteomes" id="UP000001431">
    <property type="component" value="Chromosome"/>
</dbReference>
<keyword evidence="4" id="KW-1185">Reference proteome</keyword>
<dbReference type="GO" id="GO:0005524">
    <property type="term" value="F:ATP binding"/>
    <property type="evidence" value="ECO:0007669"/>
    <property type="project" value="UniProtKB-KW"/>
</dbReference>
<accession>A3MT78</accession>
<dbReference type="PANTHER" id="PTHR43637">
    <property type="entry name" value="UPF0273 PROTEIN TM_0370"/>
    <property type="match status" value="1"/>
</dbReference>
<dbReference type="AlphaFoldDB" id="A3MT78"/>
<dbReference type="eggNOG" id="arCOG01174">
    <property type="taxonomic scope" value="Archaea"/>
</dbReference>
<dbReference type="OrthoDB" id="17644at2157"/>
<proteinExistence type="predicted"/>
<evidence type="ECO:0000313" key="4">
    <source>
        <dbReference type="Proteomes" id="UP000001431"/>
    </source>
</evidence>
<dbReference type="GeneID" id="4909067"/>
<protein>
    <submittedName>
        <fullName evidence="3">ATP binding protein</fullName>
    </submittedName>
</protein>
<dbReference type="EMBL" id="CP000561">
    <property type="protein sequence ID" value="ABO07845.1"/>
    <property type="molecule type" value="Genomic_DNA"/>
</dbReference>